<proteinExistence type="predicted"/>
<sequence length="105" mass="11464">MSSGYRRNNNPSHVLKAVEAYKQAESSTSSNAAETYSIELNAHLTLPSSDISGGTEASVNSTTPKMEVEVCIALLQSEGLRESTVRNYTPALLEWKVSDSYYSEI</sequence>
<reference evidence="1 2" key="1">
    <citation type="submission" date="2014-09" db="EMBL/GenBank/DDBJ databases">
        <authorList>
            <person name="Ellenberger Sabrina"/>
        </authorList>
    </citation>
    <scope>NUCLEOTIDE SEQUENCE [LARGE SCALE GENOMIC DNA]</scope>
    <source>
        <strain evidence="1 2">CBS 412.66</strain>
    </source>
</reference>
<dbReference type="EMBL" id="LN719301">
    <property type="protein sequence ID" value="CEP07483.1"/>
    <property type="molecule type" value="Genomic_DNA"/>
</dbReference>
<organism evidence="1 2">
    <name type="scientific">Parasitella parasitica</name>
    <dbReference type="NCBI Taxonomy" id="35722"/>
    <lineage>
        <taxon>Eukaryota</taxon>
        <taxon>Fungi</taxon>
        <taxon>Fungi incertae sedis</taxon>
        <taxon>Mucoromycota</taxon>
        <taxon>Mucoromycotina</taxon>
        <taxon>Mucoromycetes</taxon>
        <taxon>Mucorales</taxon>
        <taxon>Mucorineae</taxon>
        <taxon>Mucoraceae</taxon>
        <taxon>Parasitella</taxon>
    </lineage>
</organism>
<keyword evidence="2" id="KW-1185">Reference proteome</keyword>
<evidence type="ECO:0000313" key="2">
    <source>
        <dbReference type="Proteomes" id="UP000054107"/>
    </source>
</evidence>
<dbReference type="Proteomes" id="UP000054107">
    <property type="component" value="Unassembled WGS sequence"/>
</dbReference>
<gene>
    <name evidence="1" type="primary">PARPA_00779.1 scaffold 1159</name>
</gene>
<protein>
    <submittedName>
        <fullName evidence="1">Uncharacterized protein</fullName>
    </submittedName>
</protein>
<accession>A0A0B7MWJ0</accession>
<name>A0A0B7MWJ0_9FUNG</name>
<dbReference type="AlphaFoldDB" id="A0A0B7MWJ0"/>
<evidence type="ECO:0000313" key="1">
    <source>
        <dbReference type="EMBL" id="CEP07483.1"/>
    </source>
</evidence>